<accession>A0ABW7UJ83</accession>
<sequence length="252" mass="26145">MTAQRGIGRGLLRRAGLAAGVLAGALSVLTYSTGTAAAAVTPKHLINAYHTIPGAPADGLDNISYHLTINQEPTINMFFAQAFYFKNGQVGYMGMQPRPDGNDLALFSIFGAGASTTDPNCRAGADGGDGVSCAIVYPHQTGRQYRLKVQNIGGSKWEGIVWDSVTGANTHIGSWTVSSSAGKLKPNGTMFMEAWQQVADCNAVPKASAYFSNPQGNGSSLRGSFTSALLLGPCKDKAGYTIGSTGLTGTTG</sequence>
<organism evidence="1 2">
    <name type="scientific">Streptomyces pathocidini</name>
    <dbReference type="NCBI Taxonomy" id="1650571"/>
    <lineage>
        <taxon>Bacteria</taxon>
        <taxon>Bacillati</taxon>
        <taxon>Actinomycetota</taxon>
        <taxon>Actinomycetes</taxon>
        <taxon>Kitasatosporales</taxon>
        <taxon>Streptomycetaceae</taxon>
        <taxon>Streptomyces</taxon>
    </lineage>
</organism>
<dbReference type="RefSeq" id="WP_157859105.1">
    <property type="nucleotide sequence ID" value="NZ_JBIRWE010000001.1"/>
</dbReference>
<dbReference type="EMBL" id="JBIRWE010000001">
    <property type="protein sequence ID" value="MFI1962710.1"/>
    <property type="molecule type" value="Genomic_DNA"/>
</dbReference>
<comment type="caution">
    <text evidence="1">The sequence shown here is derived from an EMBL/GenBank/DDBJ whole genome shotgun (WGS) entry which is preliminary data.</text>
</comment>
<evidence type="ECO:0000313" key="2">
    <source>
        <dbReference type="Proteomes" id="UP001611548"/>
    </source>
</evidence>
<evidence type="ECO:0000313" key="1">
    <source>
        <dbReference type="EMBL" id="MFI1962710.1"/>
    </source>
</evidence>
<keyword evidence="2" id="KW-1185">Reference proteome</keyword>
<name>A0ABW7UJ83_9ACTN</name>
<gene>
    <name evidence="1" type="ORF">ACH429_00950</name>
</gene>
<reference evidence="1 2" key="1">
    <citation type="submission" date="2024-10" db="EMBL/GenBank/DDBJ databases">
        <title>The Natural Products Discovery Center: Release of the First 8490 Sequenced Strains for Exploring Actinobacteria Biosynthetic Diversity.</title>
        <authorList>
            <person name="Kalkreuter E."/>
            <person name="Kautsar S.A."/>
            <person name="Yang D."/>
            <person name="Bader C.D."/>
            <person name="Teijaro C.N."/>
            <person name="Fluegel L."/>
            <person name="Davis C.M."/>
            <person name="Simpson J.R."/>
            <person name="Lauterbach L."/>
            <person name="Steele A.D."/>
            <person name="Gui C."/>
            <person name="Meng S."/>
            <person name="Li G."/>
            <person name="Viehrig K."/>
            <person name="Ye F."/>
            <person name="Su P."/>
            <person name="Kiefer A.F."/>
            <person name="Nichols A."/>
            <person name="Cepeda A.J."/>
            <person name="Yan W."/>
            <person name="Fan B."/>
            <person name="Jiang Y."/>
            <person name="Adhikari A."/>
            <person name="Zheng C.-J."/>
            <person name="Schuster L."/>
            <person name="Cowan T.M."/>
            <person name="Smanski M.J."/>
            <person name="Chevrette M.G."/>
            <person name="De Carvalho L.P.S."/>
            <person name="Shen B."/>
        </authorList>
    </citation>
    <scope>NUCLEOTIDE SEQUENCE [LARGE SCALE GENOMIC DNA]</scope>
    <source>
        <strain evidence="1 2">NPDC020327</strain>
    </source>
</reference>
<protein>
    <submittedName>
        <fullName evidence="1">DUF3472 domain-containing protein</fullName>
    </submittedName>
</protein>
<proteinExistence type="predicted"/>
<dbReference type="Proteomes" id="UP001611548">
    <property type="component" value="Unassembled WGS sequence"/>
</dbReference>
<dbReference type="Pfam" id="PF11958">
    <property type="entry name" value="DUF3472"/>
    <property type="match status" value="1"/>
</dbReference>
<dbReference type="InterPro" id="IPR021862">
    <property type="entry name" value="DUF3472"/>
</dbReference>